<proteinExistence type="predicted"/>
<accession>A0A4R1N1K9</accession>
<comment type="caution">
    <text evidence="1">The sequence shown here is derived from an EMBL/GenBank/DDBJ whole genome shotgun (WGS) entry which is preliminary data.</text>
</comment>
<dbReference type="SUPFAM" id="SSF52266">
    <property type="entry name" value="SGNH hydrolase"/>
    <property type="match status" value="1"/>
</dbReference>
<organism evidence="1 2">
    <name type="scientific">Shimia isoporae</name>
    <dbReference type="NCBI Taxonomy" id="647720"/>
    <lineage>
        <taxon>Bacteria</taxon>
        <taxon>Pseudomonadati</taxon>
        <taxon>Pseudomonadota</taxon>
        <taxon>Alphaproteobacteria</taxon>
        <taxon>Rhodobacterales</taxon>
        <taxon>Roseobacteraceae</taxon>
    </lineage>
</organism>
<gene>
    <name evidence="1" type="ORF">BXY66_3717</name>
</gene>
<dbReference type="GO" id="GO:0016788">
    <property type="term" value="F:hydrolase activity, acting on ester bonds"/>
    <property type="evidence" value="ECO:0007669"/>
    <property type="project" value="UniProtKB-ARBA"/>
</dbReference>
<dbReference type="AlphaFoldDB" id="A0A4R1N1K9"/>
<evidence type="ECO:0000313" key="1">
    <source>
        <dbReference type="EMBL" id="TCL00010.1"/>
    </source>
</evidence>
<keyword evidence="2" id="KW-1185">Reference proteome</keyword>
<protein>
    <submittedName>
        <fullName evidence="1">Uncharacterized protein</fullName>
    </submittedName>
</protein>
<dbReference type="EMBL" id="SMGR01000004">
    <property type="protein sequence ID" value="TCL00010.1"/>
    <property type="molecule type" value="Genomic_DNA"/>
</dbReference>
<dbReference type="Proteomes" id="UP000295673">
    <property type="component" value="Unassembled WGS sequence"/>
</dbReference>
<dbReference type="InterPro" id="IPR036514">
    <property type="entry name" value="SGNH_hydro_sf"/>
</dbReference>
<dbReference type="Gene3D" id="3.40.50.1110">
    <property type="entry name" value="SGNH hydrolase"/>
    <property type="match status" value="1"/>
</dbReference>
<reference evidence="1 2" key="1">
    <citation type="submission" date="2019-03" db="EMBL/GenBank/DDBJ databases">
        <title>Genomic Encyclopedia of Archaeal and Bacterial Type Strains, Phase II (KMG-II): from individual species to whole genera.</title>
        <authorList>
            <person name="Goeker M."/>
        </authorList>
    </citation>
    <scope>NUCLEOTIDE SEQUENCE [LARGE SCALE GENOMIC DNA]</scope>
    <source>
        <strain evidence="1 2">DSM 26433</strain>
    </source>
</reference>
<sequence>MMEDFIEQNSDIELIAHIFEAFPDSRRFYVNVPPSAETYEIEKMDFGKNADFTQDDLAPSELRLLMYKIQTKILKCAADRNNADFIDIHESLVRADGFLRDAFTQHDPTHANQDFGDAMLDVILTQVEATR</sequence>
<name>A0A4R1N1K9_9RHOB</name>
<evidence type="ECO:0000313" key="2">
    <source>
        <dbReference type="Proteomes" id="UP000295673"/>
    </source>
</evidence>